<evidence type="ECO:0000313" key="3">
    <source>
        <dbReference type="Proteomes" id="UP000245698"/>
    </source>
</evidence>
<dbReference type="RefSeq" id="WP_123151576.1">
    <property type="nucleotide sequence ID" value="NZ_FUIG01000081.1"/>
</dbReference>
<dbReference type="EMBL" id="FUIG01000081">
    <property type="protein sequence ID" value="SJM35319.1"/>
    <property type="molecule type" value="Genomic_DNA"/>
</dbReference>
<evidence type="ECO:0000313" key="2">
    <source>
        <dbReference type="EMBL" id="SJM35319.1"/>
    </source>
</evidence>
<sequence length="299" mass="34056">MGFGVFIHRSDSIYNDRPAEQYQFPRPYLSRVEACVGDWIIYYEPSKVTDTRGYYAVAKVQQIIPDPVTPDMYLALIEPGTYLDFVNPVPFNGPDGLIERGLFNDQGRISGRAQSAVRPISPADFNRIIDLGLDTHELLLPRVDEVETSAGFQDEQAPFDFEQSRDRVNYIGSRIVRDRIFRRIVLRAYDERCAITGLKLINGGGRAEVSAAHIRPVEANGPDVINNGIALSGTAHWMFDRGLISLSDDLEILISRQVNDLDSVQAFINKTRRALPPGRRFERPHPRFLQWHREHCFKQ</sequence>
<feature type="domain" description="HNH nuclease" evidence="1">
    <location>
        <begin position="193"/>
        <end position="246"/>
    </location>
</feature>
<protein>
    <recommendedName>
        <fullName evidence="1">HNH nuclease domain-containing protein</fullName>
    </recommendedName>
</protein>
<dbReference type="InterPro" id="IPR003615">
    <property type="entry name" value="HNH_nuc"/>
</dbReference>
<keyword evidence="3" id="KW-1185">Reference proteome</keyword>
<dbReference type="Proteomes" id="UP000245698">
    <property type="component" value="Unassembled WGS sequence"/>
</dbReference>
<name>A0A2P9AVW6_9HYPH</name>
<accession>A0A2P9AVW6</accession>
<dbReference type="Pfam" id="PF13391">
    <property type="entry name" value="HNH_2"/>
    <property type="match status" value="1"/>
</dbReference>
<reference evidence="3" key="1">
    <citation type="submission" date="2016-12" db="EMBL/GenBank/DDBJ databases">
        <authorList>
            <person name="Brunel B."/>
        </authorList>
    </citation>
    <scope>NUCLEOTIDE SEQUENCE [LARGE SCALE GENOMIC DNA]</scope>
</reference>
<organism evidence="2 3">
    <name type="scientific">Mesorhizobium delmotii</name>
    <dbReference type="NCBI Taxonomy" id="1631247"/>
    <lineage>
        <taxon>Bacteria</taxon>
        <taxon>Pseudomonadati</taxon>
        <taxon>Pseudomonadota</taxon>
        <taxon>Alphaproteobacteria</taxon>
        <taxon>Hyphomicrobiales</taxon>
        <taxon>Phyllobacteriaceae</taxon>
        <taxon>Mesorhizobium</taxon>
    </lineage>
</organism>
<proteinExistence type="predicted"/>
<dbReference type="AlphaFoldDB" id="A0A2P9AVW6"/>
<gene>
    <name evidence="2" type="ORF">BQ8482_70049</name>
</gene>
<evidence type="ECO:0000259" key="1">
    <source>
        <dbReference type="Pfam" id="PF13391"/>
    </source>
</evidence>